<dbReference type="GO" id="GO:0005759">
    <property type="term" value="C:mitochondrial matrix"/>
    <property type="evidence" value="ECO:0007669"/>
    <property type="project" value="TreeGrafter"/>
</dbReference>
<keyword evidence="2 3" id="KW-0143">Chaperone</keyword>
<evidence type="ECO:0000313" key="5">
    <source>
        <dbReference type="Proteomes" id="UP000182444"/>
    </source>
</evidence>
<dbReference type="Gene3D" id="2.30.33.40">
    <property type="entry name" value="GroES chaperonin"/>
    <property type="match status" value="1"/>
</dbReference>
<dbReference type="SUPFAM" id="SSF50129">
    <property type="entry name" value="GroES-like"/>
    <property type="match status" value="1"/>
</dbReference>
<dbReference type="VEuPathDB" id="FungiDB:YALI0_B05610g"/>
<dbReference type="eggNOG" id="KOG1641">
    <property type="taxonomic scope" value="Eukaryota"/>
</dbReference>
<name>A0A1D8N6L8_YARLL</name>
<dbReference type="AlphaFoldDB" id="A0A1D8N6L8"/>
<evidence type="ECO:0000313" key="4">
    <source>
        <dbReference type="EMBL" id="AOW01277.1"/>
    </source>
</evidence>
<dbReference type="PRINTS" id="PR00297">
    <property type="entry name" value="CHAPERONIN10"/>
</dbReference>
<comment type="similarity">
    <text evidence="1 3">Belongs to the GroES chaperonin family.</text>
</comment>
<dbReference type="CDD" id="cd00320">
    <property type="entry name" value="cpn10"/>
    <property type="match status" value="1"/>
</dbReference>
<dbReference type="GO" id="GO:0051082">
    <property type="term" value="F:unfolded protein binding"/>
    <property type="evidence" value="ECO:0007669"/>
    <property type="project" value="TreeGrafter"/>
</dbReference>
<dbReference type="GeneID" id="2907413"/>
<dbReference type="VEuPathDB" id="FungiDB:YALI1_B07652g"/>
<dbReference type="GO" id="GO:0046872">
    <property type="term" value="F:metal ion binding"/>
    <property type="evidence" value="ECO:0007669"/>
    <property type="project" value="TreeGrafter"/>
</dbReference>
<proteinExistence type="inferred from homology"/>
<evidence type="ECO:0000256" key="1">
    <source>
        <dbReference type="ARBA" id="ARBA00006975"/>
    </source>
</evidence>
<protein>
    <recommendedName>
        <fullName evidence="6">Chaperonin 10-like protein</fullName>
    </recommendedName>
</protein>
<dbReference type="InterPro" id="IPR037124">
    <property type="entry name" value="Chaperonin_GroES_sf"/>
</dbReference>
<dbReference type="PANTHER" id="PTHR10772:SF0">
    <property type="entry name" value="10 KDA HEAT SHOCK PROTEIN, MITOCHONDRIAL"/>
    <property type="match status" value="1"/>
</dbReference>
<dbReference type="GO" id="GO:0044183">
    <property type="term" value="F:protein folding chaperone"/>
    <property type="evidence" value="ECO:0007669"/>
    <property type="project" value="InterPro"/>
</dbReference>
<dbReference type="PANTHER" id="PTHR10772">
    <property type="entry name" value="10 KDA HEAT SHOCK PROTEIN"/>
    <property type="match status" value="1"/>
</dbReference>
<dbReference type="Proteomes" id="UP000182444">
    <property type="component" value="Chromosome 1B"/>
</dbReference>
<dbReference type="InterPro" id="IPR020818">
    <property type="entry name" value="Chaperonin_GroES"/>
</dbReference>
<dbReference type="InterPro" id="IPR018369">
    <property type="entry name" value="Chaprnonin_Cpn10_CS"/>
</dbReference>
<dbReference type="GO" id="GO:0005524">
    <property type="term" value="F:ATP binding"/>
    <property type="evidence" value="ECO:0007669"/>
    <property type="project" value="InterPro"/>
</dbReference>
<dbReference type="EMBL" id="CP017554">
    <property type="protein sequence ID" value="AOW01277.1"/>
    <property type="molecule type" value="Genomic_DNA"/>
</dbReference>
<dbReference type="Pfam" id="PF00166">
    <property type="entry name" value="Cpn10"/>
    <property type="match status" value="1"/>
</dbReference>
<dbReference type="InterPro" id="IPR011032">
    <property type="entry name" value="GroES-like_sf"/>
</dbReference>
<dbReference type="SMR" id="A0A1D8N6L8"/>
<dbReference type="GO" id="GO:0051087">
    <property type="term" value="F:protein-folding chaperone binding"/>
    <property type="evidence" value="ECO:0007669"/>
    <property type="project" value="TreeGrafter"/>
</dbReference>
<dbReference type="SMART" id="SM00883">
    <property type="entry name" value="Cpn10"/>
    <property type="match status" value="1"/>
</dbReference>
<evidence type="ECO:0000256" key="3">
    <source>
        <dbReference type="RuleBase" id="RU003479"/>
    </source>
</evidence>
<sequence length="210" mass="22605">MSSAIKNVKSLAPLLDRILVQRIKAASQTASGIYIPEKNVEKLNEANVLAVGPGAPNMKGDIVPPSVKAGDKVLIPPFGGSSIKIGDEVSINCMGNYRRRCYYGKVMVDPVATSGQCIGNTQCSVIAMPSSRSPLADPYDYIKTRGGTSQIIQINFTNNRTTSSSEMLRFSPRSTSKRVNIIVYSLMAETLNVFGCIRAVDLNLCNAILS</sequence>
<dbReference type="PROSITE" id="PS00681">
    <property type="entry name" value="CHAPERONINS_CPN10"/>
    <property type="match status" value="1"/>
</dbReference>
<evidence type="ECO:0008006" key="6">
    <source>
        <dbReference type="Google" id="ProtNLM"/>
    </source>
</evidence>
<evidence type="ECO:0000256" key="2">
    <source>
        <dbReference type="ARBA" id="ARBA00023186"/>
    </source>
</evidence>
<organism evidence="4 5">
    <name type="scientific">Yarrowia lipolytica</name>
    <name type="common">Candida lipolytica</name>
    <dbReference type="NCBI Taxonomy" id="4952"/>
    <lineage>
        <taxon>Eukaryota</taxon>
        <taxon>Fungi</taxon>
        <taxon>Dikarya</taxon>
        <taxon>Ascomycota</taxon>
        <taxon>Saccharomycotina</taxon>
        <taxon>Dipodascomycetes</taxon>
        <taxon>Dipodascales</taxon>
        <taxon>Dipodascales incertae sedis</taxon>
        <taxon>Yarrowia</taxon>
    </lineage>
</organism>
<accession>A0A1D8N6L8</accession>
<gene>
    <name evidence="4" type="ORF">YALI1_B07652g</name>
</gene>
<dbReference type="RefSeq" id="XP_068138100.1">
    <property type="nucleotide sequence ID" value="XM_068281999.1"/>
</dbReference>
<reference evidence="4 5" key="1">
    <citation type="journal article" date="2016" name="PLoS ONE">
        <title>Sequence Assembly of Yarrowia lipolytica Strain W29/CLIB89 Shows Transposable Element Diversity.</title>
        <authorList>
            <person name="Magnan C."/>
            <person name="Yu J."/>
            <person name="Chang I."/>
            <person name="Jahn E."/>
            <person name="Kanomata Y."/>
            <person name="Wu J."/>
            <person name="Zeller M."/>
            <person name="Oakes M."/>
            <person name="Baldi P."/>
            <person name="Sandmeyer S."/>
        </authorList>
    </citation>
    <scope>NUCLEOTIDE SEQUENCE [LARGE SCALE GENOMIC DNA]</scope>
    <source>
        <strain evidence="5">CLIB89(W29)</strain>
    </source>
</reference>